<keyword evidence="4" id="KW-1185">Reference proteome</keyword>
<dbReference type="InterPro" id="IPR036890">
    <property type="entry name" value="HATPase_C_sf"/>
</dbReference>
<dbReference type="InterPro" id="IPR003594">
    <property type="entry name" value="HATPase_dom"/>
</dbReference>
<dbReference type="CDD" id="cd16936">
    <property type="entry name" value="HATPase_RsbW-like"/>
    <property type="match status" value="1"/>
</dbReference>
<keyword evidence="3" id="KW-0547">Nucleotide-binding</keyword>
<dbReference type="Proteomes" id="UP001333996">
    <property type="component" value="Unassembled WGS sequence"/>
</dbReference>
<dbReference type="PANTHER" id="PTHR35526">
    <property type="entry name" value="ANTI-SIGMA-F FACTOR RSBW-RELATED"/>
    <property type="match status" value="1"/>
</dbReference>
<name>A0ABU7FPF2_9ACTN</name>
<sequence length="154" mass="16338">MDAPRRMTPPVTGPAQTAVVALPAEPASVSVARHWTTDLLTRWGVSADDLDTALLVISELAANTVRYGHAEMTIRLLQQTGWLYLCVTDSGDPSAAHRLVIPQELAEHGRGLAIVEALVETIEVTREPEGWRVGAVLRLAVAGTPAAQSAADVA</sequence>
<protein>
    <submittedName>
        <fullName evidence="3">ATP-binding protein</fullName>
        <ecNumber evidence="3">2.7.13.3</ecNumber>
    </submittedName>
</protein>
<dbReference type="GO" id="GO:0004673">
    <property type="term" value="F:protein histidine kinase activity"/>
    <property type="evidence" value="ECO:0007669"/>
    <property type="project" value="UniProtKB-EC"/>
</dbReference>
<dbReference type="RefSeq" id="WP_329510399.1">
    <property type="nucleotide sequence ID" value="NZ_BAAAYZ010000271.1"/>
</dbReference>
<evidence type="ECO:0000313" key="3">
    <source>
        <dbReference type="EMBL" id="MED7825995.1"/>
    </source>
</evidence>
<evidence type="ECO:0000256" key="1">
    <source>
        <dbReference type="ARBA" id="ARBA00022527"/>
    </source>
</evidence>
<proteinExistence type="predicted"/>
<dbReference type="EMBL" id="JAYWVC010000133">
    <property type="protein sequence ID" value="MED7825995.1"/>
    <property type="molecule type" value="Genomic_DNA"/>
</dbReference>
<keyword evidence="1" id="KW-0723">Serine/threonine-protein kinase</keyword>
<comment type="caution">
    <text evidence="3">The sequence shown here is derived from an EMBL/GenBank/DDBJ whole genome shotgun (WGS) entry which is preliminary data.</text>
</comment>
<accession>A0ABU7FPF2</accession>
<evidence type="ECO:0000259" key="2">
    <source>
        <dbReference type="Pfam" id="PF13581"/>
    </source>
</evidence>
<dbReference type="EC" id="2.7.13.3" evidence="3"/>
<keyword evidence="1" id="KW-0418">Kinase</keyword>
<dbReference type="Gene3D" id="3.30.565.10">
    <property type="entry name" value="Histidine kinase-like ATPase, C-terminal domain"/>
    <property type="match status" value="1"/>
</dbReference>
<feature type="domain" description="Histidine kinase/HSP90-like ATPase" evidence="2">
    <location>
        <begin position="22"/>
        <end position="133"/>
    </location>
</feature>
<reference evidence="3" key="1">
    <citation type="submission" date="2024-01" db="EMBL/GenBank/DDBJ databases">
        <title>First draft genome sequence data of TA4-1, the type strain of Gram-positive actinobacterium Streptomyces chiangmaiensis.</title>
        <authorList>
            <person name="Yasawong M."/>
            <person name="Nantapong N."/>
        </authorList>
    </citation>
    <scope>NUCLEOTIDE SEQUENCE</scope>
    <source>
        <strain evidence="3">TA4-1</strain>
    </source>
</reference>
<dbReference type="Pfam" id="PF13581">
    <property type="entry name" value="HATPase_c_2"/>
    <property type="match status" value="1"/>
</dbReference>
<dbReference type="SUPFAM" id="SSF55874">
    <property type="entry name" value="ATPase domain of HSP90 chaperone/DNA topoisomerase II/histidine kinase"/>
    <property type="match status" value="1"/>
</dbReference>
<evidence type="ECO:0000313" key="4">
    <source>
        <dbReference type="Proteomes" id="UP001333996"/>
    </source>
</evidence>
<dbReference type="PANTHER" id="PTHR35526:SF3">
    <property type="entry name" value="ANTI-SIGMA-F FACTOR RSBW"/>
    <property type="match status" value="1"/>
</dbReference>
<gene>
    <name evidence="3" type="ORF">VXC91_29500</name>
</gene>
<organism evidence="3 4">
    <name type="scientific">Streptomyces chiangmaiensis</name>
    <dbReference type="NCBI Taxonomy" id="766497"/>
    <lineage>
        <taxon>Bacteria</taxon>
        <taxon>Bacillati</taxon>
        <taxon>Actinomycetota</taxon>
        <taxon>Actinomycetes</taxon>
        <taxon>Kitasatosporales</taxon>
        <taxon>Streptomycetaceae</taxon>
        <taxon>Streptomyces</taxon>
    </lineage>
</organism>
<dbReference type="GO" id="GO:0005524">
    <property type="term" value="F:ATP binding"/>
    <property type="evidence" value="ECO:0007669"/>
    <property type="project" value="UniProtKB-KW"/>
</dbReference>
<keyword evidence="3" id="KW-0067">ATP-binding</keyword>
<dbReference type="InterPro" id="IPR050267">
    <property type="entry name" value="Anti-sigma-factor_SerPK"/>
</dbReference>
<keyword evidence="3" id="KW-0808">Transferase</keyword>